<keyword evidence="4" id="KW-1185">Reference proteome</keyword>
<gene>
    <name evidence="3" type="ORF">OXX778_LOCUS3388</name>
</gene>
<feature type="coiled-coil region" evidence="1">
    <location>
        <begin position="112"/>
        <end position="254"/>
    </location>
</feature>
<keyword evidence="1" id="KW-0175">Coiled coil</keyword>
<evidence type="ECO:0000313" key="4">
    <source>
        <dbReference type="Proteomes" id="UP000663879"/>
    </source>
</evidence>
<protein>
    <submittedName>
        <fullName evidence="3">Uncharacterized protein</fullName>
    </submittedName>
</protein>
<sequence length="557" mass="66283">MSTYEKKSLLDNRYQLLATSSIHTYEDDNLTSYADFLRKFGRYISKDGYVDSQQTIHRAYLKQSDKKRSSSEGGGSSNDKKKNSVRIDLSSVDIAGQEVDRRKKNEKHLKIIEDQMIQSKQAEREFKREEGDVKKEQRQIRQAVREFDGLISKKRLNAEKSLAKNLEERKVLEIENAHKKENKAKERKEQSIDQMVQSKDKGRKTLLVCNDLSRQYKIKMNELDLKKNELNTLHSDYEQRIRRKEEEEARIKKEVAEIALALNMETIKAKNDLFDFKRMVEKTKEKQIKNDLESERELEENIAKTSNYIKNYDMTRRRLSAENDLEKSQWSLRQREAQRRIVDSRNKLESIYQKQRSLNEAATIADQDRRANDIEKKIEDITNRRQALNTRLLNEKIQKSDEHEQLFKSKASHRLTELQAKDHEDHLKHFQKLVQKDDEIEQDLYKSVKEAEFQRRKKDMELKKLQEQLVETKKQNAAQIKELIARAYSQEQEIEQKLLKEKSKLDKYSADREETYVKLLSHRERVKEDKFLLETHEKEHNRLLRLVDKNRLPATSA</sequence>
<feature type="coiled-coil region" evidence="1">
    <location>
        <begin position="448"/>
        <end position="511"/>
    </location>
</feature>
<dbReference type="Proteomes" id="UP000663879">
    <property type="component" value="Unassembled WGS sequence"/>
</dbReference>
<evidence type="ECO:0000256" key="2">
    <source>
        <dbReference type="SAM" id="MobiDB-lite"/>
    </source>
</evidence>
<comment type="caution">
    <text evidence="3">The sequence shown here is derived from an EMBL/GenBank/DDBJ whole genome shotgun (WGS) entry which is preliminary data.</text>
</comment>
<dbReference type="EMBL" id="CAJNOC010000297">
    <property type="protein sequence ID" value="CAF0740928.1"/>
    <property type="molecule type" value="Genomic_DNA"/>
</dbReference>
<dbReference type="AlphaFoldDB" id="A0A813NK37"/>
<reference evidence="3" key="1">
    <citation type="submission" date="2021-02" db="EMBL/GenBank/DDBJ databases">
        <authorList>
            <person name="Nowell W R."/>
        </authorList>
    </citation>
    <scope>NUCLEOTIDE SEQUENCE</scope>
    <source>
        <strain evidence="3">Ploen Becks lab</strain>
    </source>
</reference>
<organism evidence="3 4">
    <name type="scientific">Brachionus calyciflorus</name>
    <dbReference type="NCBI Taxonomy" id="104777"/>
    <lineage>
        <taxon>Eukaryota</taxon>
        <taxon>Metazoa</taxon>
        <taxon>Spiralia</taxon>
        <taxon>Gnathifera</taxon>
        <taxon>Rotifera</taxon>
        <taxon>Eurotatoria</taxon>
        <taxon>Monogononta</taxon>
        <taxon>Pseudotrocha</taxon>
        <taxon>Ploima</taxon>
        <taxon>Brachionidae</taxon>
        <taxon>Brachionus</taxon>
    </lineage>
</organism>
<name>A0A813NK37_9BILA</name>
<feature type="region of interest" description="Disordered" evidence="2">
    <location>
        <begin position="61"/>
        <end position="86"/>
    </location>
</feature>
<proteinExistence type="predicted"/>
<dbReference type="OrthoDB" id="10070555at2759"/>
<accession>A0A813NK37</accession>
<evidence type="ECO:0000313" key="3">
    <source>
        <dbReference type="EMBL" id="CAF0740928.1"/>
    </source>
</evidence>
<feature type="coiled-coil region" evidence="1">
    <location>
        <begin position="364"/>
        <end position="398"/>
    </location>
</feature>
<evidence type="ECO:0000256" key="1">
    <source>
        <dbReference type="SAM" id="Coils"/>
    </source>
</evidence>